<dbReference type="Gene3D" id="3.20.20.80">
    <property type="entry name" value="Glycosidases"/>
    <property type="match status" value="1"/>
</dbReference>
<keyword evidence="3" id="KW-1185">Reference proteome</keyword>
<proteinExistence type="predicted"/>
<reference evidence="2" key="1">
    <citation type="submission" date="2019-08" db="EMBL/GenBank/DDBJ databases">
        <title>The improved chromosome-level genome for the pearl oyster Pinctada fucata martensii using PacBio sequencing and Hi-C.</title>
        <authorList>
            <person name="Zheng Z."/>
        </authorList>
    </citation>
    <scope>NUCLEOTIDE SEQUENCE</scope>
    <source>
        <strain evidence="2">ZZ-2019</strain>
        <tissue evidence="2">Adductor muscle</tissue>
    </source>
</reference>
<feature type="signal peptide" evidence="1">
    <location>
        <begin position="1"/>
        <end position="20"/>
    </location>
</feature>
<evidence type="ECO:0000313" key="3">
    <source>
        <dbReference type="Proteomes" id="UP001186944"/>
    </source>
</evidence>
<protein>
    <submittedName>
        <fullName evidence="2">Uncharacterized protein</fullName>
    </submittedName>
</protein>
<organism evidence="2 3">
    <name type="scientific">Pinctada imbricata</name>
    <name type="common">Atlantic pearl-oyster</name>
    <name type="synonym">Pinctada martensii</name>
    <dbReference type="NCBI Taxonomy" id="66713"/>
    <lineage>
        <taxon>Eukaryota</taxon>
        <taxon>Metazoa</taxon>
        <taxon>Spiralia</taxon>
        <taxon>Lophotrochozoa</taxon>
        <taxon>Mollusca</taxon>
        <taxon>Bivalvia</taxon>
        <taxon>Autobranchia</taxon>
        <taxon>Pteriomorphia</taxon>
        <taxon>Pterioida</taxon>
        <taxon>Pterioidea</taxon>
        <taxon>Pteriidae</taxon>
        <taxon>Pinctada</taxon>
    </lineage>
</organism>
<keyword evidence="1" id="KW-0732">Signal</keyword>
<feature type="chain" id="PRO_5041642657" evidence="1">
    <location>
        <begin position="21"/>
        <end position="636"/>
    </location>
</feature>
<comment type="caution">
    <text evidence="2">The sequence shown here is derived from an EMBL/GenBank/DDBJ whole genome shotgun (WGS) entry which is preliminary data.</text>
</comment>
<dbReference type="InterPro" id="IPR017853">
    <property type="entry name" value="GH"/>
</dbReference>
<dbReference type="AlphaFoldDB" id="A0AA88YEM8"/>
<dbReference type="Gene3D" id="2.60.120.1200">
    <property type="match status" value="1"/>
</dbReference>
<dbReference type="SUPFAM" id="SSF51445">
    <property type="entry name" value="(Trans)glycosidases"/>
    <property type="match status" value="1"/>
</dbReference>
<sequence>MDYAFFVYILLVHLLWHCHSVQVTIYPKYLAQGGRVHFEGDRWDGHNGLDSSGLIDNCKAIGTESGRWLNKDINVFPKVPQDPHRHGYPDPNHFTSDPNICDKYVDNINQYHLFSGKDSDIVMEIKGKSKLFGLFWPSWLDTSQHGGKFPNNLDAGAEFIILLLDAIKKCSHGRVPSYFEVMNEPDAAWPNLHWEQVIQFHKIVAKKIKAKFPGMKVGGPTKTGTVSTSNEKNFRIWQMVEQFMNMSLDNLDFFSYHPYNSLSVHGTKYSWAGANEARFVAFMDMVENYADIRKGRAVPLILSEYGLGRLSGIDAYHPSDWLDWAYINQHNAHMFTYQNYRGFIDRAIGFILAHEEHLGQKSLHYSLFYRNGTEKNAAMAYKFWRHLNYNYKYLRVESQFDKHDRVISPLALADPTKGKVSVLLHNYAFSSTNVNLHFMNNLISTNGATSACFYLNSHRKPVLAENVPLHMKNGNVNMHPDSSCIFTFNAHTNLNSLGTIHESTYYGHDMEIPIKRHCAICILSCQGCEDSVQTHIDVDGTTSSMQYAKLRVAVSLEKQNGKFGNPTPTGVKVNNHQLTNYYRMFLSGRGQEDSLWDVYVYSVPTSFVKHGGNTVKLAFSQEQGHVTSVALVIGTS</sequence>
<dbReference type="EMBL" id="VSWD01000006">
    <property type="protein sequence ID" value="KAK3100080.1"/>
    <property type="molecule type" value="Genomic_DNA"/>
</dbReference>
<evidence type="ECO:0000256" key="1">
    <source>
        <dbReference type="SAM" id="SignalP"/>
    </source>
</evidence>
<evidence type="ECO:0000313" key="2">
    <source>
        <dbReference type="EMBL" id="KAK3100080.1"/>
    </source>
</evidence>
<gene>
    <name evidence="2" type="ORF">FSP39_014454</name>
</gene>
<accession>A0AA88YEM8</accession>
<dbReference type="Proteomes" id="UP001186944">
    <property type="component" value="Unassembled WGS sequence"/>
</dbReference>
<name>A0AA88YEM8_PINIB</name>